<comment type="catalytic activity">
    <reaction evidence="1">
        <text>ATP + protein L-histidine = ADP + protein N-phospho-L-histidine.</text>
        <dbReference type="EC" id="2.7.13.3"/>
    </reaction>
</comment>
<evidence type="ECO:0000256" key="2">
    <source>
        <dbReference type="ARBA" id="ARBA00012438"/>
    </source>
</evidence>
<keyword evidence="7" id="KW-0812">Transmembrane</keyword>
<dbReference type="EC" id="2.7.13.3" evidence="2"/>
<feature type="transmembrane region" description="Helical" evidence="7">
    <location>
        <begin position="205"/>
        <end position="226"/>
    </location>
</feature>
<evidence type="ECO:0000256" key="7">
    <source>
        <dbReference type="SAM" id="Phobius"/>
    </source>
</evidence>
<dbReference type="Pfam" id="PF02518">
    <property type="entry name" value="HATPase_c"/>
    <property type="match status" value="1"/>
</dbReference>
<dbReference type="InterPro" id="IPR050736">
    <property type="entry name" value="Sensor_HK_Regulatory"/>
</dbReference>
<dbReference type="PROSITE" id="PS50109">
    <property type="entry name" value="HIS_KIN"/>
    <property type="match status" value="1"/>
</dbReference>
<dbReference type="PANTHER" id="PTHR43711:SF1">
    <property type="entry name" value="HISTIDINE KINASE 1"/>
    <property type="match status" value="1"/>
</dbReference>
<dbReference type="InterPro" id="IPR004358">
    <property type="entry name" value="Sig_transdc_His_kin-like_C"/>
</dbReference>
<dbReference type="GO" id="GO:0016301">
    <property type="term" value="F:kinase activity"/>
    <property type="evidence" value="ECO:0007669"/>
    <property type="project" value="UniProtKB-KW"/>
</dbReference>
<dbReference type="Gene3D" id="1.10.287.130">
    <property type="match status" value="1"/>
</dbReference>
<dbReference type="PANTHER" id="PTHR43711">
    <property type="entry name" value="TWO-COMPONENT HISTIDINE KINASE"/>
    <property type="match status" value="1"/>
</dbReference>
<feature type="transmembrane region" description="Helical" evidence="7">
    <location>
        <begin position="233"/>
        <end position="252"/>
    </location>
</feature>
<dbReference type="InterPro" id="IPR005467">
    <property type="entry name" value="His_kinase_dom"/>
</dbReference>
<dbReference type="PRINTS" id="PR00344">
    <property type="entry name" value="BCTRLSENSOR"/>
</dbReference>
<evidence type="ECO:0000313" key="9">
    <source>
        <dbReference type="EMBL" id="MBM6851623.1"/>
    </source>
</evidence>
<dbReference type="SUPFAM" id="SSF47384">
    <property type="entry name" value="Homodimeric domain of signal transducing histidine kinase"/>
    <property type="match status" value="1"/>
</dbReference>
<dbReference type="CDD" id="cd00082">
    <property type="entry name" value="HisKA"/>
    <property type="match status" value="1"/>
</dbReference>
<sequence length="651" mass="70943">MLAEKSRGRNLQRLLPAAAVLLVILAVHLFLERGPDHVVEIRPVDGMLDITGVDLSHEVANVDNSWDFYPNALYTSADFAAGVGRPVPEAGDPDAGSEPRYGTYRLIIKARPEQYYAICSYSIDYSTRVFVNGTEVASFGTVADNAAAHVPQVGSMTIPLYSGASGEVEVIYQFSNFVHRDGGFIQPTYLSTPQNIEAFKADNDLASLSLSSGLLVLFLYFLLCAALQRRGTFLLLAVCCLMMALRDQNFLVVHALPPGTSWYLTYRIFMTVTALLPGMVLLLLGSLYPGTVKKRLTILHAAAMGIAAALTVVLPTFWLVTVCTAAWICAIPYLFCLIWGITRHYLRRKSFQLVDALAAGGAAMLILSILMEAAYVNNSSAVSHYGIMPRGMLIFDLLIAASISLRAREQEAALSESRSRSELLERMNAMNLDFLHQVAHELKTPLTVISGYAQLTGLQMSTGHISSETPENLKVIRSEALRLADMVTKLLEYSYGKTSEAQFATVEVGPLLESVRAICTPMCLKNSNRLDLSGGTCADVCGSWELLLQVFINLVINANRHTQDGVITISASDRERREHVVFRVEDTGSGIDSAQLPHIFEKGYSGDGGSGLGLSICREAVEAHGGILEVERTGPDGTVFMFTVRKKEAAP</sequence>
<evidence type="ECO:0000256" key="4">
    <source>
        <dbReference type="ARBA" id="ARBA00022679"/>
    </source>
</evidence>
<keyword evidence="6" id="KW-0902">Two-component regulatory system</keyword>
<dbReference type="InterPro" id="IPR036097">
    <property type="entry name" value="HisK_dim/P_sf"/>
</dbReference>
<proteinExistence type="predicted"/>
<keyword evidence="7" id="KW-1133">Transmembrane helix</keyword>
<evidence type="ECO:0000256" key="1">
    <source>
        <dbReference type="ARBA" id="ARBA00000085"/>
    </source>
</evidence>
<dbReference type="InterPro" id="IPR003594">
    <property type="entry name" value="HATPase_dom"/>
</dbReference>
<evidence type="ECO:0000256" key="6">
    <source>
        <dbReference type="ARBA" id="ARBA00023012"/>
    </source>
</evidence>
<dbReference type="EMBL" id="JACSNX010000013">
    <property type="protein sequence ID" value="MBM6851623.1"/>
    <property type="molecule type" value="Genomic_DNA"/>
</dbReference>
<evidence type="ECO:0000259" key="8">
    <source>
        <dbReference type="PROSITE" id="PS50109"/>
    </source>
</evidence>
<dbReference type="Pfam" id="PF00512">
    <property type="entry name" value="HisKA"/>
    <property type="match status" value="1"/>
</dbReference>
<dbReference type="InterPro" id="IPR036890">
    <property type="entry name" value="HATPase_C_sf"/>
</dbReference>
<comment type="caution">
    <text evidence="9">The sequence shown here is derived from an EMBL/GenBank/DDBJ whole genome shotgun (WGS) entry which is preliminary data.</text>
</comment>
<evidence type="ECO:0000256" key="3">
    <source>
        <dbReference type="ARBA" id="ARBA00022553"/>
    </source>
</evidence>
<dbReference type="Proteomes" id="UP000719500">
    <property type="component" value="Unassembled WGS sequence"/>
</dbReference>
<gene>
    <name evidence="9" type="ORF">H9X91_09275</name>
</gene>
<evidence type="ECO:0000313" key="10">
    <source>
        <dbReference type="Proteomes" id="UP000719500"/>
    </source>
</evidence>
<reference evidence="9 10" key="1">
    <citation type="journal article" date="2021" name="Sci. Rep.">
        <title>The distribution of antibiotic resistance genes in chicken gut microbiota commensals.</title>
        <authorList>
            <person name="Juricova H."/>
            <person name="Matiasovicova J."/>
            <person name="Kubasova T."/>
            <person name="Cejkova D."/>
            <person name="Rychlik I."/>
        </authorList>
    </citation>
    <scope>NUCLEOTIDE SEQUENCE [LARGE SCALE GENOMIC DNA]</scope>
    <source>
        <strain evidence="9 10">An411</strain>
    </source>
</reference>
<dbReference type="RefSeq" id="WP_204804546.1">
    <property type="nucleotide sequence ID" value="NZ_JACSNX010000013.1"/>
</dbReference>
<keyword evidence="7" id="KW-0472">Membrane</keyword>
<dbReference type="SMART" id="SM00387">
    <property type="entry name" value="HATPase_c"/>
    <property type="match status" value="1"/>
</dbReference>
<feature type="transmembrane region" description="Helical" evidence="7">
    <location>
        <begin position="387"/>
        <end position="405"/>
    </location>
</feature>
<feature type="transmembrane region" description="Helical" evidence="7">
    <location>
        <begin position="12"/>
        <end position="31"/>
    </location>
</feature>
<accession>A0ABS2FW15</accession>
<name>A0ABS2FW15_9FIRM</name>
<dbReference type="SUPFAM" id="SSF55874">
    <property type="entry name" value="ATPase domain of HSP90 chaperone/DNA topoisomerase II/histidine kinase"/>
    <property type="match status" value="1"/>
</dbReference>
<feature type="domain" description="Histidine kinase" evidence="8">
    <location>
        <begin position="437"/>
        <end position="648"/>
    </location>
</feature>
<dbReference type="Gene3D" id="3.30.565.10">
    <property type="entry name" value="Histidine kinase-like ATPase, C-terminal domain"/>
    <property type="match status" value="1"/>
</dbReference>
<feature type="transmembrane region" description="Helical" evidence="7">
    <location>
        <begin position="296"/>
        <end position="318"/>
    </location>
</feature>
<feature type="transmembrane region" description="Helical" evidence="7">
    <location>
        <begin position="324"/>
        <end position="341"/>
    </location>
</feature>
<dbReference type="SMART" id="SM00388">
    <property type="entry name" value="HisKA"/>
    <property type="match status" value="1"/>
</dbReference>
<protein>
    <recommendedName>
        <fullName evidence="2">histidine kinase</fullName>
        <ecNumber evidence="2">2.7.13.3</ecNumber>
    </recommendedName>
</protein>
<evidence type="ECO:0000256" key="5">
    <source>
        <dbReference type="ARBA" id="ARBA00022777"/>
    </source>
</evidence>
<keyword evidence="3" id="KW-0597">Phosphoprotein</keyword>
<dbReference type="CDD" id="cd00075">
    <property type="entry name" value="HATPase"/>
    <property type="match status" value="1"/>
</dbReference>
<keyword evidence="10" id="KW-1185">Reference proteome</keyword>
<feature type="transmembrane region" description="Helical" evidence="7">
    <location>
        <begin position="353"/>
        <end position="375"/>
    </location>
</feature>
<keyword evidence="4" id="KW-0808">Transferase</keyword>
<keyword evidence="5 9" id="KW-0418">Kinase</keyword>
<organism evidence="9 10">
    <name type="scientific">Oscillibacter valericigenes</name>
    <dbReference type="NCBI Taxonomy" id="351091"/>
    <lineage>
        <taxon>Bacteria</taxon>
        <taxon>Bacillati</taxon>
        <taxon>Bacillota</taxon>
        <taxon>Clostridia</taxon>
        <taxon>Eubacteriales</taxon>
        <taxon>Oscillospiraceae</taxon>
        <taxon>Oscillibacter</taxon>
    </lineage>
</organism>
<dbReference type="InterPro" id="IPR003661">
    <property type="entry name" value="HisK_dim/P_dom"/>
</dbReference>
<feature type="transmembrane region" description="Helical" evidence="7">
    <location>
        <begin position="264"/>
        <end position="284"/>
    </location>
</feature>